<sequence>MVQSLVDPSFLFRFLAVLIGLVLHEFAHALTADLLGDKTARMAGRVTLNPLAHLDVLGLVMILFAPIGWAKPTPVDPRRLKHPRTGMILVALAGPVSNLLIALVCLTLLSVLYPATYPGFVAQLLWWGALVNLSLFVFNLIPLQPLDGSRIVSNLLPYRLEVRYRKLDLYGPFILLLLVIIPPFRNHVLYPILTGLLAFFLHIFGISGILF</sequence>
<dbReference type="InterPro" id="IPR044537">
    <property type="entry name" value="Rip2-like"/>
</dbReference>
<feature type="transmembrane region" description="Helical" evidence="13">
    <location>
        <begin position="89"/>
        <end position="113"/>
    </location>
</feature>
<dbReference type="PANTHER" id="PTHR35864">
    <property type="entry name" value="ZINC METALLOPROTEASE MJ0611-RELATED"/>
    <property type="match status" value="1"/>
</dbReference>
<keyword evidence="6 13" id="KW-0812">Transmembrane</keyword>
<gene>
    <name evidence="15" type="ORF">AN477_12010</name>
</gene>
<evidence type="ECO:0000256" key="1">
    <source>
        <dbReference type="ARBA" id="ARBA00001947"/>
    </source>
</evidence>
<keyword evidence="11" id="KW-0482">Metalloprotease</keyword>
<evidence type="ECO:0000259" key="14">
    <source>
        <dbReference type="Pfam" id="PF02163"/>
    </source>
</evidence>
<accession>A0A0P9EWP4</accession>
<keyword evidence="10 13" id="KW-1133">Transmembrane helix</keyword>
<evidence type="ECO:0000256" key="10">
    <source>
        <dbReference type="ARBA" id="ARBA00022989"/>
    </source>
</evidence>
<dbReference type="OrthoDB" id="9800627at2"/>
<dbReference type="PANTHER" id="PTHR35864:SF1">
    <property type="entry name" value="ZINC METALLOPROTEASE YWHC-RELATED"/>
    <property type="match status" value="1"/>
</dbReference>
<dbReference type="GO" id="GO:0046872">
    <property type="term" value="F:metal ion binding"/>
    <property type="evidence" value="ECO:0007669"/>
    <property type="project" value="UniProtKB-KW"/>
</dbReference>
<dbReference type="Proteomes" id="UP000050482">
    <property type="component" value="Unassembled WGS sequence"/>
</dbReference>
<keyword evidence="7" id="KW-0479">Metal-binding</keyword>
<feature type="transmembrane region" description="Helical" evidence="13">
    <location>
        <begin position="125"/>
        <end position="146"/>
    </location>
</feature>
<evidence type="ECO:0000256" key="5">
    <source>
        <dbReference type="ARBA" id="ARBA00022670"/>
    </source>
</evidence>
<evidence type="ECO:0000313" key="15">
    <source>
        <dbReference type="EMBL" id="KPV43528.1"/>
    </source>
</evidence>
<evidence type="ECO:0000256" key="3">
    <source>
        <dbReference type="ARBA" id="ARBA00007931"/>
    </source>
</evidence>
<dbReference type="RefSeq" id="WP_054969397.1">
    <property type="nucleotide sequence ID" value="NZ_LJCO01000048.1"/>
</dbReference>
<protein>
    <recommendedName>
        <fullName evidence="14">Peptidase M50 domain-containing protein</fullName>
    </recommendedName>
</protein>
<evidence type="ECO:0000256" key="6">
    <source>
        <dbReference type="ARBA" id="ARBA00022692"/>
    </source>
</evidence>
<feature type="domain" description="Peptidase M50" evidence="14">
    <location>
        <begin position="121"/>
        <end position="178"/>
    </location>
</feature>
<evidence type="ECO:0000256" key="12">
    <source>
        <dbReference type="ARBA" id="ARBA00023136"/>
    </source>
</evidence>
<dbReference type="GO" id="GO:0008237">
    <property type="term" value="F:metallopeptidase activity"/>
    <property type="evidence" value="ECO:0007669"/>
    <property type="project" value="UniProtKB-KW"/>
</dbReference>
<organism evidence="15 16">
    <name type="scientific">Alicyclobacillus ferrooxydans</name>
    <dbReference type="NCBI Taxonomy" id="471514"/>
    <lineage>
        <taxon>Bacteria</taxon>
        <taxon>Bacillati</taxon>
        <taxon>Bacillota</taxon>
        <taxon>Bacilli</taxon>
        <taxon>Bacillales</taxon>
        <taxon>Alicyclobacillaceae</taxon>
        <taxon>Alicyclobacillus</taxon>
    </lineage>
</organism>
<dbReference type="InterPro" id="IPR052348">
    <property type="entry name" value="Metallopeptidase_M50B"/>
</dbReference>
<evidence type="ECO:0000256" key="2">
    <source>
        <dbReference type="ARBA" id="ARBA00004651"/>
    </source>
</evidence>
<keyword evidence="9" id="KW-0862">Zinc</keyword>
<comment type="caution">
    <text evidence="15">The sequence shown here is derived from an EMBL/GenBank/DDBJ whole genome shotgun (WGS) entry which is preliminary data.</text>
</comment>
<feature type="transmembrane region" description="Helical" evidence="13">
    <location>
        <begin position="51"/>
        <end position="69"/>
    </location>
</feature>
<evidence type="ECO:0000256" key="7">
    <source>
        <dbReference type="ARBA" id="ARBA00022723"/>
    </source>
</evidence>
<comment type="cofactor">
    <cofactor evidence="1">
        <name>Zn(2+)</name>
        <dbReference type="ChEBI" id="CHEBI:29105"/>
    </cofactor>
</comment>
<keyword evidence="8" id="KW-0378">Hydrolase</keyword>
<dbReference type="STRING" id="471514.AN477_12010"/>
<dbReference type="InterPro" id="IPR008915">
    <property type="entry name" value="Peptidase_M50"/>
</dbReference>
<dbReference type="PATRIC" id="fig|471514.4.peg.784"/>
<evidence type="ECO:0000256" key="8">
    <source>
        <dbReference type="ARBA" id="ARBA00022801"/>
    </source>
</evidence>
<evidence type="ECO:0000256" key="4">
    <source>
        <dbReference type="ARBA" id="ARBA00022475"/>
    </source>
</evidence>
<keyword evidence="16" id="KW-1185">Reference proteome</keyword>
<dbReference type="GO" id="GO:0006508">
    <property type="term" value="P:proteolysis"/>
    <property type="evidence" value="ECO:0007669"/>
    <property type="project" value="UniProtKB-KW"/>
</dbReference>
<proteinExistence type="inferred from homology"/>
<dbReference type="AlphaFoldDB" id="A0A0P9EWP4"/>
<dbReference type="GO" id="GO:0005886">
    <property type="term" value="C:plasma membrane"/>
    <property type="evidence" value="ECO:0007669"/>
    <property type="project" value="UniProtKB-SubCell"/>
</dbReference>
<reference evidence="15 16" key="1">
    <citation type="submission" date="2015-09" db="EMBL/GenBank/DDBJ databases">
        <title>Draft genome sequence of Alicyclobacillus ferrooxydans DSM 22381.</title>
        <authorList>
            <person name="Hemp J."/>
        </authorList>
    </citation>
    <scope>NUCLEOTIDE SEQUENCE [LARGE SCALE GENOMIC DNA]</scope>
    <source>
        <strain evidence="15 16">TC-34</strain>
    </source>
</reference>
<feature type="transmembrane region" description="Helical" evidence="13">
    <location>
        <begin position="12"/>
        <end position="31"/>
    </location>
</feature>
<comment type="similarity">
    <text evidence="3">Belongs to the peptidase M50B family.</text>
</comment>
<feature type="transmembrane region" description="Helical" evidence="13">
    <location>
        <begin position="190"/>
        <end position="210"/>
    </location>
</feature>
<evidence type="ECO:0000313" key="16">
    <source>
        <dbReference type="Proteomes" id="UP000050482"/>
    </source>
</evidence>
<evidence type="ECO:0000256" key="13">
    <source>
        <dbReference type="SAM" id="Phobius"/>
    </source>
</evidence>
<keyword evidence="12 13" id="KW-0472">Membrane</keyword>
<dbReference type="CDD" id="cd06158">
    <property type="entry name" value="S2P-M50_like_1"/>
    <property type="match status" value="1"/>
</dbReference>
<name>A0A0P9EWP4_9BACL</name>
<feature type="transmembrane region" description="Helical" evidence="13">
    <location>
        <begin position="167"/>
        <end position="184"/>
    </location>
</feature>
<evidence type="ECO:0000256" key="9">
    <source>
        <dbReference type="ARBA" id="ARBA00022833"/>
    </source>
</evidence>
<keyword evidence="5" id="KW-0645">Protease</keyword>
<evidence type="ECO:0000256" key="11">
    <source>
        <dbReference type="ARBA" id="ARBA00023049"/>
    </source>
</evidence>
<keyword evidence="4" id="KW-1003">Cell membrane</keyword>
<dbReference type="EMBL" id="LJCO01000048">
    <property type="protein sequence ID" value="KPV43528.1"/>
    <property type="molecule type" value="Genomic_DNA"/>
</dbReference>
<dbReference type="Pfam" id="PF02163">
    <property type="entry name" value="Peptidase_M50"/>
    <property type="match status" value="1"/>
</dbReference>
<comment type="subcellular location">
    <subcellularLocation>
        <location evidence="2">Cell membrane</location>
        <topology evidence="2">Multi-pass membrane protein</topology>
    </subcellularLocation>
</comment>